<dbReference type="PANTHER" id="PTHR21152:SF24">
    <property type="entry name" value="ALANINE--GLYOXYLATE AMINOTRANSFERASE 1"/>
    <property type="match status" value="1"/>
</dbReference>
<dbReference type="GO" id="GO:0005777">
    <property type="term" value="C:peroxisome"/>
    <property type="evidence" value="ECO:0007669"/>
    <property type="project" value="TreeGrafter"/>
</dbReference>
<comment type="cofactor">
    <cofactor evidence="1 8 10">
        <name>pyridoxal 5'-phosphate</name>
        <dbReference type="ChEBI" id="CHEBI:597326"/>
    </cofactor>
</comment>
<dbReference type="Gene3D" id="3.40.640.10">
    <property type="entry name" value="Type I PLP-dependent aspartate aminotransferase-like (Major domain)"/>
    <property type="match status" value="1"/>
</dbReference>
<dbReference type="GO" id="GO:0019265">
    <property type="term" value="P:glycine biosynthetic process, by transamination of glyoxylate"/>
    <property type="evidence" value="ECO:0007669"/>
    <property type="project" value="TreeGrafter"/>
</dbReference>
<evidence type="ECO:0000256" key="10">
    <source>
        <dbReference type="RuleBase" id="RU004504"/>
    </source>
</evidence>
<evidence type="ECO:0000313" key="12">
    <source>
        <dbReference type="EMBL" id="KAK9807206.1"/>
    </source>
</evidence>
<evidence type="ECO:0000256" key="5">
    <source>
        <dbReference type="ARBA" id="ARBA00022679"/>
    </source>
</evidence>
<keyword evidence="13" id="KW-1185">Reference proteome</keyword>
<dbReference type="EMBL" id="JALJOQ010000033">
    <property type="protein sequence ID" value="KAK9807206.1"/>
    <property type="molecule type" value="Genomic_DNA"/>
</dbReference>
<protein>
    <recommendedName>
        <fullName evidence="3">alanine--glyoxylate transaminase</fullName>
        <ecNumber evidence="3">2.6.1.44</ecNumber>
    </recommendedName>
</protein>
<proteinExistence type="inferred from homology"/>
<evidence type="ECO:0000313" key="13">
    <source>
        <dbReference type="Proteomes" id="UP001465755"/>
    </source>
</evidence>
<dbReference type="Pfam" id="PF00266">
    <property type="entry name" value="Aminotran_5"/>
    <property type="match status" value="1"/>
</dbReference>
<evidence type="ECO:0000256" key="4">
    <source>
        <dbReference type="ARBA" id="ARBA00022576"/>
    </source>
</evidence>
<evidence type="ECO:0000256" key="1">
    <source>
        <dbReference type="ARBA" id="ARBA00001933"/>
    </source>
</evidence>
<dbReference type="AlphaFoldDB" id="A0AAW1P6J6"/>
<evidence type="ECO:0000256" key="3">
    <source>
        <dbReference type="ARBA" id="ARBA00013049"/>
    </source>
</evidence>
<comment type="caution">
    <text evidence="12">The sequence shown here is derived from an EMBL/GenBank/DDBJ whole genome shotgun (WGS) entry which is preliminary data.</text>
</comment>
<dbReference type="SUPFAM" id="SSF53383">
    <property type="entry name" value="PLP-dependent transferases"/>
    <property type="match status" value="1"/>
</dbReference>
<feature type="domain" description="Aminotransferase class V" evidence="11">
    <location>
        <begin position="76"/>
        <end position="344"/>
    </location>
</feature>
<dbReference type="GO" id="GO:0008453">
    <property type="term" value="F:alanine-glyoxylate transaminase activity"/>
    <property type="evidence" value="ECO:0007669"/>
    <property type="project" value="UniProtKB-EC"/>
</dbReference>
<accession>A0AAW1P6J6</accession>
<evidence type="ECO:0000256" key="2">
    <source>
        <dbReference type="ARBA" id="ARBA00009236"/>
    </source>
</evidence>
<reference evidence="12 13" key="1">
    <citation type="journal article" date="2024" name="Nat. Commun.">
        <title>Phylogenomics reveals the evolutionary origins of lichenization in chlorophyte algae.</title>
        <authorList>
            <person name="Puginier C."/>
            <person name="Libourel C."/>
            <person name="Otte J."/>
            <person name="Skaloud P."/>
            <person name="Haon M."/>
            <person name="Grisel S."/>
            <person name="Petersen M."/>
            <person name="Berrin J.G."/>
            <person name="Delaux P.M."/>
            <person name="Dal Grande F."/>
            <person name="Keller J."/>
        </authorList>
    </citation>
    <scope>NUCLEOTIDE SEQUENCE [LARGE SCALE GENOMIC DNA]</scope>
    <source>
        <strain evidence="12 13">SAG 2036</strain>
    </source>
</reference>
<keyword evidence="6 8" id="KW-0663">Pyridoxal phosphate</keyword>
<dbReference type="InterPro" id="IPR020578">
    <property type="entry name" value="Aminotrans_V_PyrdxlP_BS"/>
</dbReference>
<gene>
    <name evidence="12" type="ORF">WJX73_008893</name>
</gene>
<dbReference type="PANTHER" id="PTHR21152">
    <property type="entry name" value="AMINOTRANSFERASE CLASS V"/>
    <property type="match status" value="1"/>
</dbReference>
<sequence>MAWRRAAGCLPALRGAASKEALFTDCCKRTYADFSVPPPGRNHLFVPGPVNIHDSVLRAMDRPGSNHRDPWFQPFFANVLEEVKMIFKTTKGKTLIFPSSGTGGWESSLQNCLSPGDKVVTFRYGQFSHLWVDQMQRLGLDVEVIDCRWGDGADEKKLEQILSADKQHKIKAVAVVHNETTTGVTSDIPQVRKVMDSLSHPALLLIDGVSSIGALDFRFDEWKVDVAVTGSQKALSLPTGLAVLAISDKALEAKKTAQLKRCYFDWDDWLNSFPNTPYTPIIPLLHGLEQSLALLKHEGFENVIARHHRLAEGTRRAAKAWGLELLVKDPRWNSDSLTVIQVPEGIDSGLIVKNAYAKYNLSIGVGLSKVAGKVFRIGHLGNSDEIMIASALAGTEMALNDVGVKVKFGSGVGAALEYWQSTSKPIKGRDDLLS</sequence>
<evidence type="ECO:0000256" key="9">
    <source>
        <dbReference type="RuleBase" id="RU004075"/>
    </source>
</evidence>
<dbReference type="FunFam" id="3.40.640.10:FF:000054">
    <property type="entry name" value="Serine--glyoxylate aminotransferase"/>
    <property type="match status" value="1"/>
</dbReference>
<name>A0AAW1P6J6_9CHLO</name>
<evidence type="ECO:0000256" key="7">
    <source>
        <dbReference type="PIRSR" id="PIRSR000524-1"/>
    </source>
</evidence>
<dbReference type="GO" id="GO:0004760">
    <property type="term" value="F:L-serine-pyruvate transaminase activity"/>
    <property type="evidence" value="ECO:0007669"/>
    <property type="project" value="TreeGrafter"/>
</dbReference>
<dbReference type="InterPro" id="IPR000192">
    <property type="entry name" value="Aminotrans_V_dom"/>
</dbReference>
<feature type="binding site" evidence="7">
    <location>
        <position position="376"/>
    </location>
    <ligand>
        <name>substrate</name>
    </ligand>
</feature>
<feature type="modified residue" description="N6-(pyridoxal phosphate)lysine" evidence="8">
    <location>
        <position position="233"/>
    </location>
</feature>
<dbReference type="Gene3D" id="3.90.1150.10">
    <property type="entry name" value="Aspartate Aminotransferase, domain 1"/>
    <property type="match status" value="1"/>
</dbReference>
<dbReference type="Proteomes" id="UP001465755">
    <property type="component" value="Unassembled WGS sequence"/>
</dbReference>
<dbReference type="FunFam" id="3.90.1150.10:FF:000031">
    <property type="entry name" value="Serine--glyoxylate aminotransferase"/>
    <property type="match status" value="1"/>
</dbReference>
<comment type="similarity">
    <text evidence="2 9">Belongs to the class-V pyridoxal-phosphate-dependent aminotransferase family.</text>
</comment>
<dbReference type="PROSITE" id="PS00595">
    <property type="entry name" value="AA_TRANSFER_CLASS_5"/>
    <property type="match status" value="1"/>
</dbReference>
<keyword evidence="4" id="KW-0032">Aminotransferase</keyword>
<evidence type="ECO:0000256" key="8">
    <source>
        <dbReference type="PIRSR" id="PIRSR000524-50"/>
    </source>
</evidence>
<dbReference type="InterPro" id="IPR015422">
    <property type="entry name" value="PyrdxlP-dep_Trfase_small"/>
</dbReference>
<keyword evidence="5" id="KW-0808">Transferase</keyword>
<organism evidence="12 13">
    <name type="scientific">Symbiochloris irregularis</name>
    <dbReference type="NCBI Taxonomy" id="706552"/>
    <lineage>
        <taxon>Eukaryota</taxon>
        <taxon>Viridiplantae</taxon>
        <taxon>Chlorophyta</taxon>
        <taxon>core chlorophytes</taxon>
        <taxon>Trebouxiophyceae</taxon>
        <taxon>Trebouxiales</taxon>
        <taxon>Trebouxiaceae</taxon>
        <taxon>Symbiochloris</taxon>
    </lineage>
</organism>
<dbReference type="EC" id="2.6.1.44" evidence="3"/>
<evidence type="ECO:0000259" key="11">
    <source>
        <dbReference type="Pfam" id="PF00266"/>
    </source>
</evidence>
<dbReference type="InterPro" id="IPR024169">
    <property type="entry name" value="SP_NH2Trfase/AEP_transaminase"/>
</dbReference>
<dbReference type="InterPro" id="IPR015424">
    <property type="entry name" value="PyrdxlP-dep_Trfase"/>
</dbReference>
<dbReference type="InterPro" id="IPR015421">
    <property type="entry name" value="PyrdxlP-dep_Trfase_major"/>
</dbReference>
<dbReference type="PIRSF" id="PIRSF000524">
    <property type="entry name" value="SPT"/>
    <property type="match status" value="1"/>
</dbReference>
<evidence type="ECO:0000256" key="6">
    <source>
        <dbReference type="ARBA" id="ARBA00022898"/>
    </source>
</evidence>